<dbReference type="Pfam" id="PF12840">
    <property type="entry name" value="HTH_20"/>
    <property type="match status" value="1"/>
</dbReference>
<sequence length="251" mass="28267">MPVDDLDSAFKALADPTRRHLLDLLRATNGQTLGELCAETEMTRQATSQHLAVLEAANLVSTVRHGRQKLHYLNPVPIHDIQARWIGNFEEPRLRTLRRVKQRLESTMTDKPSYVYVTYIATTPEKLWQALTDPEITAEYWDHHNVSDWTVGSSWEHRRLDDAGTVDVVGTVLEVDPPVRLVQTWADAADPAKQARVEYDVKSLGSVVRLTVSHFDLDEDDLTKAAGGWPAVLSNLKSLLETGAILPMKLW</sequence>
<dbReference type="Pfam" id="PF08327">
    <property type="entry name" value="AHSA1"/>
    <property type="match status" value="1"/>
</dbReference>
<dbReference type="Proteomes" id="UP000322244">
    <property type="component" value="Unassembled WGS sequence"/>
</dbReference>
<dbReference type="PRINTS" id="PR00778">
    <property type="entry name" value="HTHARSR"/>
</dbReference>
<dbReference type="SMART" id="SM00418">
    <property type="entry name" value="HTH_ARSR"/>
    <property type="match status" value="1"/>
</dbReference>
<name>A0A5A7SBH3_9NOCA</name>
<dbReference type="AlphaFoldDB" id="A0A5A7SBH3"/>
<evidence type="ECO:0000313" key="3">
    <source>
        <dbReference type="EMBL" id="KAA0023490.1"/>
    </source>
</evidence>
<accession>A0A5A7SBH3</accession>
<dbReference type="OrthoDB" id="9815653at2"/>
<keyword evidence="4" id="KW-1185">Reference proteome</keyword>
<comment type="caution">
    <text evidence="3">The sequence shown here is derived from an EMBL/GenBank/DDBJ whole genome shotgun (WGS) entry which is preliminary data.</text>
</comment>
<dbReference type="InterPro" id="IPR011991">
    <property type="entry name" value="ArsR-like_HTH"/>
</dbReference>
<reference evidence="3 4" key="1">
    <citation type="submission" date="2019-07" db="EMBL/GenBank/DDBJ databases">
        <title>Rhodococcus cavernicolus sp. nov., isolated from a cave.</title>
        <authorList>
            <person name="Lee S.D."/>
        </authorList>
    </citation>
    <scope>NUCLEOTIDE SEQUENCE [LARGE SCALE GENOMIC DNA]</scope>
    <source>
        <strain evidence="3 4">C1-24</strain>
    </source>
</reference>
<comment type="similarity">
    <text evidence="1">Belongs to the AHA1 family.</text>
</comment>
<dbReference type="SUPFAM" id="SSF46785">
    <property type="entry name" value="Winged helix' DNA-binding domain"/>
    <property type="match status" value="1"/>
</dbReference>
<dbReference type="Gene3D" id="3.30.530.20">
    <property type="match status" value="1"/>
</dbReference>
<dbReference type="GO" id="GO:0003700">
    <property type="term" value="F:DNA-binding transcription factor activity"/>
    <property type="evidence" value="ECO:0007669"/>
    <property type="project" value="InterPro"/>
</dbReference>
<evidence type="ECO:0000313" key="4">
    <source>
        <dbReference type="Proteomes" id="UP000322244"/>
    </source>
</evidence>
<dbReference type="InterPro" id="IPR036388">
    <property type="entry name" value="WH-like_DNA-bd_sf"/>
</dbReference>
<dbReference type="InterPro" id="IPR001845">
    <property type="entry name" value="HTH_ArsR_DNA-bd_dom"/>
</dbReference>
<dbReference type="CDD" id="cd00090">
    <property type="entry name" value="HTH_ARSR"/>
    <property type="match status" value="1"/>
</dbReference>
<feature type="domain" description="HTH arsR-type" evidence="2">
    <location>
        <begin position="1"/>
        <end position="93"/>
    </location>
</feature>
<dbReference type="RefSeq" id="WP_149429835.1">
    <property type="nucleotide sequence ID" value="NZ_VLNY01000003.1"/>
</dbReference>
<dbReference type="InterPro" id="IPR013538">
    <property type="entry name" value="ASHA1/2-like_C"/>
</dbReference>
<dbReference type="PROSITE" id="PS50987">
    <property type="entry name" value="HTH_ARSR_2"/>
    <property type="match status" value="1"/>
</dbReference>
<dbReference type="EMBL" id="VLNY01000003">
    <property type="protein sequence ID" value="KAA0023490.1"/>
    <property type="molecule type" value="Genomic_DNA"/>
</dbReference>
<evidence type="ECO:0000259" key="2">
    <source>
        <dbReference type="PROSITE" id="PS50987"/>
    </source>
</evidence>
<evidence type="ECO:0000256" key="1">
    <source>
        <dbReference type="ARBA" id="ARBA00006817"/>
    </source>
</evidence>
<dbReference type="InterPro" id="IPR023393">
    <property type="entry name" value="START-like_dom_sf"/>
</dbReference>
<dbReference type="Gene3D" id="1.10.10.10">
    <property type="entry name" value="Winged helix-like DNA-binding domain superfamily/Winged helix DNA-binding domain"/>
    <property type="match status" value="1"/>
</dbReference>
<proteinExistence type="inferred from homology"/>
<dbReference type="InterPro" id="IPR036390">
    <property type="entry name" value="WH_DNA-bd_sf"/>
</dbReference>
<organism evidence="3 4">
    <name type="scientific">Antrihabitans cavernicola</name>
    <dbReference type="NCBI Taxonomy" id="2495913"/>
    <lineage>
        <taxon>Bacteria</taxon>
        <taxon>Bacillati</taxon>
        <taxon>Actinomycetota</taxon>
        <taxon>Actinomycetes</taxon>
        <taxon>Mycobacteriales</taxon>
        <taxon>Nocardiaceae</taxon>
        <taxon>Antrihabitans</taxon>
    </lineage>
</organism>
<gene>
    <name evidence="3" type="ORF">FOY51_08800</name>
</gene>
<protein>
    <submittedName>
        <fullName evidence="3">Metalloregulator ArsR/SmtB family transcription factor</fullName>
    </submittedName>
</protein>
<dbReference type="NCBIfam" id="NF033788">
    <property type="entry name" value="HTH_metalloreg"/>
    <property type="match status" value="1"/>
</dbReference>
<dbReference type="SUPFAM" id="SSF55961">
    <property type="entry name" value="Bet v1-like"/>
    <property type="match status" value="1"/>
</dbReference>
<dbReference type="PANTHER" id="PTHR38600:SF1">
    <property type="entry name" value="TRANSCRIPTIONAL REGULATORY PROTEIN"/>
    <property type="match status" value="1"/>
</dbReference>
<dbReference type="CDD" id="cd08893">
    <property type="entry name" value="SRPBCC_CalC_Aha1-like_GntR-HTH"/>
    <property type="match status" value="1"/>
</dbReference>
<dbReference type="PANTHER" id="PTHR38600">
    <property type="entry name" value="TRANSCRIPTIONAL REGULATORY PROTEIN"/>
    <property type="match status" value="1"/>
</dbReference>